<accession>A0AAP0PYY4</accession>
<protein>
    <submittedName>
        <fullName evidence="1">Uncharacterized protein</fullName>
    </submittedName>
</protein>
<dbReference type="EMBL" id="JBBNAF010000003">
    <property type="protein sequence ID" value="KAK9159699.1"/>
    <property type="molecule type" value="Genomic_DNA"/>
</dbReference>
<dbReference type="AlphaFoldDB" id="A0AAP0PYY4"/>
<reference evidence="1 2" key="1">
    <citation type="submission" date="2024-01" db="EMBL/GenBank/DDBJ databases">
        <title>Genome assemblies of Stephania.</title>
        <authorList>
            <person name="Yang L."/>
        </authorList>
    </citation>
    <scope>NUCLEOTIDE SEQUENCE [LARGE SCALE GENOMIC DNA]</scope>
    <source>
        <strain evidence="1">YNDBR</strain>
        <tissue evidence="1">Leaf</tissue>
    </source>
</reference>
<gene>
    <name evidence="1" type="ORF">Syun_006040</name>
</gene>
<keyword evidence="2" id="KW-1185">Reference proteome</keyword>
<dbReference type="PANTHER" id="PTHR33325:SF12">
    <property type="entry name" value="ZINC FINGER, CCHC-TYPE-RELATED"/>
    <property type="match status" value="1"/>
</dbReference>
<dbReference type="Proteomes" id="UP001420932">
    <property type="component" value="Unassembled WGS sequence"/>
</dbReference>
<comment type="caution">
    <text evidence="1">The sequence shown here is derived from an EMBL/GenBank/DDBJ whole genome shotgun (WGS) entry which is preliminary data.</text>
</comment>
<name>A0AAP0PYY4_9MAGN</name>
<dbReference type="PANTHER" id="PTHR33325">
    <property type="entry name" value="ZINC FINGER, CCHC-TYPE-RELATED"/>
    <property type="match status" value="1"/>
</dbReference>
<evidence type="ECO:0000313" key="1">
    <source>
        <dbReference type="EMBL" id="KAK9159699.1"/>
    </source>
</evidence>
<sequence>MVAEQNKELLLKNHNSRPTGSVSINEANASSYNDHKKDVEMGKDQSTKIVASLILYFVAISFKINRIRMMSFRMSHLAYVCCTPEHFIDFYQTSLKENGKTIEMNFTVGDGSLDINYMDVPNFHDDLNTLISIFLMIICNDFK</sequence>
<organism evidence="1 2">
    <name type="scientific">Stephania yunnanensis</name>
    <dbReference type="NCBI Taxonomy" id="152371"/>
    <lineage>
        <taxon>Eukaryota</taxon>
        <taxon>Viridiplantae</taxon>
        <taxon>Streptophyta</taxon>
        <taxon>Embryophyta</taxon>
        <taxon>Tracheophyta</taxon>
        <taxon>Spermatophyta</taxon>
        <taxon>Magnoliopsida</taxon>
        <taxon>Ranunculales</taxon>
        <taxon>Menispermaceae</taxon>
        <taxon>Menispermoideae</taxon>
        <taxon>Cissampelideae</taxon>
        <taxon>Stephania</taxon>
    </lineage>
</organism>
<proteinExistence type="predicted"/>
<evidence type="ECO:0000313" key="2">
    <source>
        <dbReference type="Proteomes" id="UP001420932"/>
    </source>
</evidence>